<dbReference type="RefSeq" id="WP_353718115.1">
    <property type="nucleotide sequence ID" value="NZ_CP159289.1"/>
</dbReference>
<dbReference type="EMBL" id="CP159289">
    <property type="protein sequence ID" value="XCH22788.1"/>
    <property type="molecule type" value="Genomic_DNA"/>
</dbReference>
<dbReference type="InterPro" id="IPR032687">
    <property type="entry name" value="AraC-type_N"/>
</dbReference>
<organism evidence="5">
    <name type="scientific">Dyadobacter sp. 676</name>
    <dbReference type="NCBI Taxonomy" id="3088362"/>
    <lineage>
        <taxon>Bacteria</taxon>
        <taxon>Pseudomonadati</taxon>
        <taxon>Bacteroidota</taxon>
        <taxon>Cytophagia</taxon>
        <taxon>Cytophagales</taxon>
        <taxon>Spirosomataceae</taxon>
        <taxon>Dyadobacter</taxon>
    </lineage>
</organism>
<accession>A0AAU8FFC0</accession>
<sequence length="348" mass="39052">MNEQQTQFILAFLAYAAQRDLSPAKLCRLSDVDLETLTTGAPVEMSPKQFNDLWLNACHLSGDPLFGLHLGESLQLAALGVVGEIVKSSTTVGQAVEHAVALTPLITDLFGMTVWHDEHTFTLRILPNDGHRAASPFAFGQMVCFFLVFAVHELDGLVLARIRPQHVAMPFTPEMAPELERVLRCIPSHSESDYAITFDNHFWDLPILTANYALQKSLLQKVAMAVDTVTTGNLVVADTSKPAGDSWQRKVQQYLMKNAYLGIVSLEEMAANFNISPRSLQRRLKDEHISYQELADDVRKSLALHYLETGEYYIKEVSYILGYNEISAFTRAFKRWTGKTPAGYRRNE</sequence>
<dbReference type="SUPFAM" id="SSF46689">
    <property type="entry name" value="Homeodomain-like"/>
    <property type="match status" value="1"/>
</dbReference>
<name>A0AAU8FFC0_9BACT</name>
<dbReference type="AlphaFoldDB" id="A0AAU8FFC0"/>
<dbReference type="Pfam" id="PF12833">
    <property type="entry name" value="HTH_18"/>
    <property type="match status" value="1"/>
</dbReference>
<reference evidence="5" key="1">
    <citation type="submission" date="2024-06" db="EMBL/GenBank/DDBJ databases">
        <title>Sequencing and assembly of the genome of Dyadobacter sp. strain 676, a symbiont of Cyamopsis tetragonoloba.</title>
        <authorList>
            <person name="Guro P."/>
            <person name="Sazanova A."/>
            <person name="Kuznetsova I."/>
            <person name="Belimov A."/>
            <person name="Safronova V."/>
        </authorList>
    </citation>
    <scope>NUCLEOTIDE SEQUENCE</scope>
    <source>
        <strain evidence="5">676</strain>
    </source>
</reference>
<dbReference type="GO" id="GO:0003700">
    <property type="term" value="F:DNA-binding transcription factor activity"/>
    <property type="evidence" value="ECO:0007669"/>
    <property type="project" value="InterPro"/>
</dbReference>
<evidence type="ECO:0000259" key="4">
    <source>
        <dbReference type="PROSITE" id="PS01124"/>
    </source>
</evidence>
<proteinExistence type="predicted"/>
<dbReference type="PRINTS" id="PR00032">
    <property type="entry name" value="HTHARAC"/>
</dbReference>
<dbReference type="PANTHER" id="PTHR47894">
    <property type="entry name" value="HTH-TYPE TRANSCRIPTIONAL REGULATOR GADX"/>
    <property type="match status" value="1"/>
</dbReference>
<dbReference type="Gene3D" id="1.10.10.60">
    <property type="entry name" value="Homeodomain-like"/>
    <property type="match status" value="1"/>
</dbReference>
<dbReference type="SMART" id="SM00342">
    <property type="entry name" value="HTH_ARAC"/>
    <property type="match status" value="1"/>
</dbReference>
<keyword evidence="3" id="KW-0804">Transcription</keyword>
<dbReference type="InterPro" id="IPR018060">
    <property type="entry name" value="HTH_AraC"/>
</dbReference>
<dbReference type="PANTHER" id="PTHR47894:SF1">
    <property type="entry name" value="HTH-TYPE TRANSCRIPTIONAL REGULATOR VQSM"/>
    <property type="match status" value="1"/>
</dbReference>
<dbReference type="GO" id="GO:0005829">
    <property type="term" value="C:cytosol"/>
    <property type="evidence" value="ECO:0007669"/>
    <property type="project" value="TreeGrafter"/>
</dbReference>
<keyword evidence="2" id="KW-0238">DNA-binding</keyword>
<evidence type="ECO:0000256" key="2">
    <source>
        <dbReference type="ARBA" id="ARBA00023125"/>
    </source>
</evidence>
<evidence type="ECO:0000313" key="5">
    <source>
        <dbReference type="EMBL" id="XCH22788.1"/>
    </source>
</evidence>
<feature type="domain" description="HTH araC/xylS-type" evidence="4">
    <location>
        <begin position="249"/>
        <end position="347"/>
    </location>
</feature>
<gene>
    <name evidence="5" type="ORF">ABV298_20945</name>
</gene>
<dbReference type="InterPro" id="IPR020449">
    <property type="entry name" value="Tscrpt_reg_AraC-type_HTH"/>
</dbReference>
<evidence type="ECO:0000256" key="3">
    <source>
        <dbReference type="ARBA" id="ARBA00023163"/>
    </source>
</evidence>
<dbReference type="InterPro" id="IPR009057">
    <property type="entry name" value="Homeodomain-like_sf"/>
</dbReference>
<dbReference type="Pfam" id="PF12625">
    <property type="entry name" value="Arabinose_bd"/>
    <property type="match status" value="1"/>
</dbReference>
<dbReference type="GO" id="GO:0000976">
    <property type="term" value="F:transcription cis-regulatory region binding"/>
    <property type="evidence" value="ECO:0007669"/>
    <property type="project" value="TreeGrafter"/>
</dbReference>
<keyword evidence="1" id="KW-0805">Transcription regulation</keyword>
<dbReference type="PROSITE" id="PS01124">
    <property type="entry name" value="HTH_ARAC_FAMILY_2"/>
    <property type="match status" value="1"/>
</dbReference>
<protein>
    <submittedName>
        <fullName evidence="5">AraC family transcriptional regulator ligand-binding domain-containing protein</fullName>
    </submittedName>
</protein>
<evidence type="ECO:0000256" key="1">
    <source>
        <dbReference type="ARBA" id="ARBA00023015"/>
    </source>
</evidence>